<sequence>VTTSDPQPRIVILLPDFSGGGAERLHILLANHWHAQGIKVDFVLMRRRGDLIGLLPDGIGIVDLGVERIREVILPLARYLRKARPDIIIAAMWPLTSAAVVSWWLAGKLGRLYLSDHTQLSISCRPELNMSPWLLAAVMRLTYPAASGLIAVSEGVKQDMCRLGGFADSQVRVIYNPAATDVSPQPEPKSVRQKLWGGGFDHHILSVGTLKVQKDHVTLIRAFAL</sequence>
<dbReference type="Pfam" id="PF13439">
    <property type="entry name" value="Glyco_transf_4"/>
    <property type="match status" value="1"/>
</dbReference>
<evidence type="ECO:0000259" key="2">
    <source>
        <dbReference type="Pfam" id="PF13439"/>
    </source>
</evidence>
<name>A0A382HP06_9ZZZZ</name>
<proteinExistence type="predicted"/>
<protein>
    <recommendedName>
        <fullName evidence="2">Glycosyltransferase subfamily 4-like N-terminal domain-containing protein</fullName>
    </recommendedName>
</protein>
<feature type="domain" description="Glycosyltransferase subfamily 4-like N-terminal" evidence="2">
    <location>
        <begin position="20"/>
        <end position="180"/>
    </location>
</feature>
<dbReference type="AlphaFoldDB" id="A0A382HP06"/>
<keyword evidence="1" id="KW-1133">Transmembrane helix</keyword>
<keyword evidence="1" id="KW-0472">Membrane</keyword>
<reference evidence="3" key="1">
    <citation type="submission" date="2018-05" db="EMBL/GenBank/DDBJ databases">
        <authorList>
            <person name="Lanie J.A."/>
            <person name="Ng W.-L."/>
            <person name="Kazmierczak K.M."/>
            <person name="Andrzejewski T.M."/>
            <person name="Davidsen T.M."/>
            <person name="Wayne K.J."/>
            <person name="Tettelin H."/>
            <person name="Glass J.I."/>
            <person name="Rusch D."/>
            <person name="Podicherti R."/>
            <person name="Tsui H.-C.T."/>
            <person name="Winkler M.E."/>
        </authorList>
    </citation>
    <scope>NUCLEOTIDE SEQUENCE</scope>
</reference>
<organism evidence="3">
    <name type="scientific">marine metagenome</name>
    <dbReference type="NCBI Taxonomy" id="408172"/>
    <lineage>
        <taxon>unclassified sequences</taxon>
        <taxon>metagenomes</taxon>
        <taxon>ecological metagenomes</taxon>
    </lineage>
</organism>
<dbReference type="InterPro" id="IPR028098">
    <property type="entry name" value="Glyco_trans_4-like_N"/>
</dbReference>
<evidence type="ECO:0000256" key="1">
    <source>
        <dbReference type="SAM" id="Phobius"/>
    </source>
</evidence>
<evidence type="ECO:0000313" key="3">
    <source>
        <dbReference type="EMBL" id="SVB89020.1"/>
    </source>
</evidence>
<dbReference type="SUPFAM" id="SSF53756">
    <property type="entry name" value="UDP-Glycosyltransferase/glycogen phosphorylase"/>
    <property type="match status" value="1"/>
</dbReference>
<feature type="non-terminal residue" evidence="3">
    <location>
        <position position="225"/>
    </location>
</feature>
<feature type="non-terminal residue" evidence="3">
    <location>
        <position position="1"/>
    </location>
</feature>
<feature type="transmembrane region" description="Helical" evidence="1">
    <location>
        <begin position="87"/>
        <end position="106"/>
    </location>
</feature>
<dbReference type="Gene3D" id="3.40.50.2000">
    <property type="entry name" value="Glycogen Phosphorylase B"/>
    <property type="match status" value="2"/>
</dbReference>
<accession>A0A382HP06</accession>
<keyword evidence="1" id="KW-0812">Transmembrane</keyword>
<dbReference type="EMBL" id="UINC01062416">
    <property type="protein sequence ID" value="SVB89020.1"/>
    <property type="molecule type" value="Genomic_DNA"/>
</dbReference>
<gene>
    <name evidence="3" type="ORF">METZ01_LOCUS241874</name>
</gene>